<name>A0A2U2HF14_9BURK</name>
<accession>A0A2U2HF14</accession>
<evidence type="ECO:0000256" key="5">
    <source>
        <dbReference type="ARBA" id="ARBA00022692"/>
    </source>
</evidence>
<dbReference type="PROSITE" id="PS52016">
    <property type="entry name" value="TONB_DEPENDENT_REC_3"/>
    <property type="match status" value="1"/>
</dbReference>
<evidence type="ECO:0000256" key="9">
    <source>
        <dbReference type="ARBA" id="ARBA00023237"/>
    </source>
</evidence>
<dbReference type="SUPFAM" id="SSF56935">
    <property type="entry name" value="Porins"/>
    <property type="match status" value="1"/>
</dbReference>
<protein>
    <submittedName>
        <fullName evidence="15">TonB-dependent receptor</fullName>
    </submittedName>
</protein>
<keyword evidence="12" id="KW-0732">Signal</keyword>
<dbReference type="Gene3D" id="2.170.130.10">
    <property type="entry name" value="TonB-dependent receptor, plug domain"/>
    <property type="match status" value="1"/>
</dbReference>
<evidence type="ECO:0000259" key="13">
    <source>
        <dbReference type="Pfam" id="PF00593"/>
    </source>
</evidence>
<dbReference type="GO" id="GO:0009279">
    <property type="term" value="C:cell outer membrane"/>
    <property type="evidence" value="ECO:0007669"/>
    <property type="project" value="UniProtKB-SubCell"/>
</dbReference>
<comment type="subcellular location">
    <subcellularLocation>
        <location evidence="1 10">Cell outer membrane</location>
        <topology evidence="1 10">Multi-pass membrane protein</topology>
    </subcellularLocation>
</comment>
<comment type="caution">
    <text evidence="15">The sequence shown here is derived from an EMBL/GenBank/DDBJ whole genome shotgun (WGS) entry which is preliminary data.</text>
</comment>
<dbReference type="Proteomes" id="UP000241421">
    <property type="component" value="Unassembled WGS sequence"/>
</dbReference>
<evidence type="ECO:0000313" key="15">
    <source>
        <dbReference type="EMBL" id="PWF42502.1"/>
    </source>
</evidence>
<dbReference type="EMBL" id="PXWF02000295">
    <property type="protein sequence ID" value="PWF42502.1"/>
    <property type="molecule type" value="Genomic_DNA"/>
</dbReference>
<dbReference type="AlphaFoldDB" id="A0A2U2HF14"/>
<sequence>MFKKSKVCTALMLAFGGSVGLTVAPAFAQTPAAEPMARVEVTGSRIKRADLEGALPVTVITRAELEKSGSTTVAEYMRTSTFSSAGNFRPQSGSSAQSFAGIDLRGLGSDRTLVLLDGRRLPKAPNVGDSADLNTVPMAAVERIEILTDGASAVYGSDAIGGVVNIITRKDFDGLAATVGYTKPDSEGGEKREASVLMGVQGEKGRMIMGASKTGRAMVYTRDRPWGQSLGVSSFGNNYFTAAGGLESIGFLRGTDPSVGCKDPNFYLSGRVCAYNFNAVAADEAQIDSQSFFARGETQINNDWSAYVAASATNTTSFGRYAPTPAQLTVKANTPNNPLPRNITVRHRTAAAGNRDSNTDAWLSNVAGGFQGKLAKNIELDVGFSYTSSTYKELGRNYIVRPILEQYVNDGTYNLYSPNANSPDVLSAIKATIGRDGYFKQKDLYAIGTMYDLFKLAGGGVSLLASVERRTESFGDVYDSLSEAGVIEGSAGNSATGTRTVTGAAVELVMPFTKTIEATLAGRFDKYSDYGNDFSPKASVRWQPLKTLTIRSSIGEGFRAPSLPQLNQKETFSAESVIDPKTCIAFGGSATGPAADNCNIGKQVQIDSYTAANGALKSEKSSQWSVGGVWDATSYLSLKADFASIEIDNKLTLIGAQDLIDRSNGTDPRAIPAGLYVQRNANGVITRVQQGYANEGTLKAQYLDVSGQLKWKSAYGSFDHELRYSNTLKYNDDGSDVRGTLGLPEYRATLTNNWKLGAFGVTVNSNIIGENGVTAGRIADQYITHDIQGSWTTPWKGKLTAGFLNVTDKMPQLVAFSGRNFNFNLYDSYGRQAYVRLEQKF</sequence>
<dbReference type="InterPro" id="IPR000531">
    <property type="entry name" value="Beta-barrel_TonB"/>
</dbReference>
<reference evidence="15 16" key="1">
    <citation type="submission" date="2018-04" db="EMBL/GenBank/DDBJ databases">
        <title>Massilia violaceinigra sp. nov., a novel purple-pigmented bacterium isolated from Tianshan glacier, Xinjiang, China.</title>
        <authorList>
            <person name="Wang H."/>
        </authorList>
    </citation>
    <scope>NUCLEOTIDE SEQUENCE [LARGE SCALE GENOMIC DNA]</scope>
    <source>
        <strain evidence="15 16">B448-2</strain>
    </source>
</reference>
<proteinExistence type="inferred from homology"/>
<keyword evidence="16" id="KW-1185">Reference proteome</keyword>
<evidence type="ECO:0000313" key="16">
    <source>
        <dbReference type="Proteomes" id="UP000241421"/>
    </source>
</evidence>
<evidence type="ECO:0000256" key="4">
    <source>
        <dbReference type="ARBA" id="ARBA00022452"/>
    </source>
</evidence>
<evidence type="ECO:0000256" key="12">
    <source>
        <dbReference type="SAM" id="SignalP"/>
    </source>
</evidence>
<evidence type="ECO:0000256" key="10">
    <source>
        <dbReference type="PROSITE-ProRule" id="PRU01360"/>
    </source>
</evidence>
<evidence type="ECO:0000256" key="3">
    <source>
        <dbReference type="ARBA" id="ARBA00022448"/>
    </source>
</evidence>
<feature type="domain" description="TonB-dependent receptor-like beta-barrel" evidence="13">
    <location>
        <begin position="321"/>
        <end position="806"/>
    </location>
</feature>
<dbReference type="InterPro" id="IPR037066">
    <property type="entry name" value="Plug_dom_sf"/>
</dbReference>
<organism evidence="15 16">
    <name type="scientific">Massilia glaciei</name>
    <dbReference type="NCBI Taxonomy" id="1524097"/>
    <lineage>
        <taxon>Bacteria</taxon>
        <taxon>Pseudomonadati</taxon>
        <taxon>Pseudomonadota</taxon>
        <taxon>Betaproteobacteria</taxon>
        <taxon>Burkholderiales</taxon>
        <taxon>Oxalobacteraceae</taxon>
        <taxon>Telluria group</taxon>
        <taxon>Massilia</taxon>
    </lineage>
</organism>
<keyword evidence="3 10" id="KW-0813">Transport</keyword>
<feature type="chain" id="PRO_5015637754" evidence="12">
    <location>
        <begin position="29"/>
        <end position="841"/>
    </location>
</feature>
<keyword evidence="6 11" id="KW-0798">TonB box</keyword>
<evidence type="ECO:0000256" key="7">
    <source>
        <dbReference type="ARBA" id="ARBA00023136"/>
    </source>
</evidence>
<dbReference type="Pfam" id="PF07715">
    <property type="entry name" value="Plug"/>
    <property type="match status" value="1"/>
</dbReference>
<dbReference type="InterPro" id="IPR039426">
    <property type="entry name" value="TonB-dep_rcpt-like"/>
</dbReference>
<evidence type="ECO:0000256" key="6">
    <source>
        <dbReference type="ARBA" id="ARBA00023077"/>
    </source>
</evidence>
<gene>
    <name evidence="15" type="ORF">C7C56_022580</name>
</gene>
<evidence type="ECO:0000256" key="11">
    <source>
        <dbReference type="RuleBase" id="RU003357"/>
    </source>
</evidence>
<dbReference type="PANTHER" id="PTHR47234:SF2">
    <property type="entry name" value="TONB-DEPENDENT RECEPTOR"/>
    <property type="match status" value="1"/>
</dbReference>
<keyword evidence="9 10" id="KW-0998">Cell outer membrane</keyword>
<keyword evidence="8 15" id="KW-0675">Receptor</keyword>
<comment type="similarity">
    <text evidence="2 10 11">Belongs to the TonB-dependent receptor family.</text>
</comment>
<dbReference type="InterPro" id="IPR012910">
    <property type="entry name" value="Plug_dom"/>
</dbReference>
<evidence type="ECO:0000256" key="2">
    <source>
        <dbReference type="ARBA" id="ARBA00009810"/>
    </source>
</evidence>
<dbReference type="PANTHER" id="PTHR47234">
    <property type="match status" value="1"/>
</dbReference>
<dbReference type="OrthoDB" id="183532at2"/>
<dbReference type="Gene3D" id="2.40.170.20">
    <property type="entry name" value="TonB-dependent receptor, beta-barrel domain"/>
    <property type="match status" value="1"/>
</dbReference>
<dbReference type="InterPro" id="IPR036942">
    <property type="entry name" value="Beta-barrel_TonB_sf"/>
</dbReference>
<evidence type="ECO:0000256" key="8">
    <source>
        <dbReference type="ARBA" id="ARBA00023170"/>
    </source>
</evidence>
<feature type="domain" description="TonB-dependent receptor plug" evidence="14">
    <location>
        <begin position="55"/>
        <end position="163"/>
    </location>
</feature>
<keyword evidence="4 10" id="KW-1134">Transmembrane beta strand</keyword>
<evidence type="ECO:0000259" key="14">
    <source>
        <dbReference type="Pfam" id="PF07715"/>
    </source>
</evidence>
<dbReference type="Pfam" id="PF00593">
    <property type="entry name" value="TonB_dep_Rec_b-barrel"/>
    <property type="match status" value="1"/>
</dbReference>
<feature type="signal peptide" evidence="12">
    <location>
        <begin position="1"/>
        <end position="28"/>
    </location>
</feature>
<keyword evidence="7 10" id="KW-0472">Membrane</keyword>
<evidence type="ECO:0000256" key="1">
    <source>
        <dbReference type="ARBA" id="ARBA00004571"/>
    </source>
</evidence>
<keyword evidence="5 10" id="KW-0812">Transmembrane</keyword>
<dbReference type="CDD" id="cd01347">
    <property type="entry name" value="ligand_gated_channel"/>
    <property type="match status" value="1"/>
</dbReference>